<gene>
    <name evidence="2" type="ORF">B5V51_6163</name>
</gene>
<proteinExistence type="predicted"/>
<organism evidence="2">
    <name type="scientific">Heliothis virescens</name>
    <name type="common">Tobacco budworm moth</name>
    <dbReference type="NCBI Taxonomy" id="7102"/>
    <lineage>
        <taxon>Eukaryota</taxon>
        <taxon>Metazoa</taxon>
        <taxon>Ecdysozoa</taxon>
        <taxon>Arthropoda</taxon>
        <taxon>Hexapoda</taxon>
        <taxon>Insecta</taxon>
        <taxon>Pterygota</taxon>
        <taxon>Neoptera</taxon>
        <taxon>Endopterygota</taxon>
        <taxon>Lepidoptera</taxon>
        <taxon>Glossata</taxon>
        <taxon>Ditrysia</taxon>
        <taxon>Noctuoidea</taxon>
        <taxon>Noctuidae</taxon>
        <taxon>Heliothinae</taxon>
        <taxon>Heliothis</taxon>
    </lineage>
</organism>
<name>A0A2A4K2I5_HELVI</name>
<dbReference type="AlphaFoldDB" id="A0A2A4K2I5"/>
<accession>A0A2A4K2I5</accession>
<sequence>MTKSQVYYYEDVVFQMELNLQDIRRDLIQLLEEYKFKDCLACNRLKCCCSVPSRSTTISITSSDSALPDDSELGSKDMYYYNAAPPADTLPKPRWPQNTTSNEHAKTSARKTSITSLNNWIKASIPNVNQSNSRVSFPVPRKVLDHVNYSWPPFPKSIWSDERLKETTERERNLCNEPEGDGNSSVEAFFKYFSGNRPISKNAFAC</sequence>
<dbReference type="EMBL" id="NWSH01000274">
    <property type="protein sequence ID" value="PCG77852.1"/>
    <property type="molecule type" value="Genomic_DNA"/>
</dbReference>
<protein>
    <submittedName>
        <fullName evidence="2">Uncharacterized protein</fullName>
    </submittedName>
</protein>
<evidence type="ECO:0000313" key="2">
    <source>
        <dbReference type="EMBL" id="PCG77852.1"/>
    </source>
</evidence>
<feature type="region of interest" description="Disordered" evidence="1">
    <location>
        <begin position="87"/>
        <end position="111"/>
    </location>
</feature>
<reference evidence="2" key="1">
    <citation type="submission" date="2017-09" db="EMBL/GenBank/DDBJ databases">
        <title>Contemporary evolution of a Lepidopteran species, Heliothis virescens, in response to modern agricultural practices.</title>
        <authorList>
            <person name="Fritz M.L."/>
            <person name="Deyonke A.M."/>
            <person name="Papanicolaou A."/>
            <person name="Micinski S."/>
            <person name="Westbrook J."/>
            <person name="Gould F."/>
        </authorList>
    </citation>
    <scope>NUCLEOTIDE SEQUENCE [LARGE SCALE GENOMIC DNA]</scope>
    <source>
        <strain evidence="2">HvINT-</strain>
        <tissue evidence="2">Whole body</tissue>
    </source>
</reference>
<evidence type="ECO:0000256" key="1">
    <source>
        <dbReference type="SAM" id="MobiDB-lite"/>
    </source>
</evidence>
<comment type="caution">
    <text evidence="2">The sequence shown here is derived from an EMBL/GenBank/DDBJ whole genome shotgun (WGS) entry which is preliminary data.</text>
</comment>